<dbReference type="Proteomes" id="UP000494249">
    <property type="component" value="Unassembled WGS sequence"/>
</dbReference>
<proteinExistence type="predicted"/>
<evidence type="ECO:0000313" key="1">
    <source>
        <dbReference type="EMBL" id="CAB3737498.1"/>
    </source>
</evidence>
<gene>
    <name evidence="1" type="ORF">LMG22037_06152</name>
</gene>
<reference evidence="1 2" key="1">
    <citation type="submission" date="2020-04" db="EMBL/GenBank/DDBJ databases">
        <authorList>
            <person name="De Canck E."/>
        </authorList>
    </citation>
    <scope>NUCLEOTIDE SEQUENCE [LARGE SCALE GENOMIC DNA]</scope>
    <source>
        <strain evidence="1 2">LMG 22037</strain>
    </source>
</reference>
<name>A0A6J5CI16_9BURK</name>
<accession>A0A6J5CI16</accession>
<dbReference type="RefSeq" id="WP_051223958.1">
    <property type="nucleotide sequence ID" value="NZ_CADFGL010000052.1"/>
</dbReference>
<protein>
    <submittedName>
        <fullName evidence="1">Uncharacterized protein</fullName>
    </submittedName>
</protein>
<dbReference type="EMBL" id="CADIKB010000056">
    <property type="protein sequence ID" value="CAB3737498.1"/>
    <property type="molecule type" value="Genomic_DNA"/>
</dbReference>
<sequence>MNLELMVKAYIAAALWSTSLDGLEAMDNRYSADDLSPEAKQRMSEDCERFWQENAADLAVVGEAGAGHDFWLTRNRHGAGFWDRRLGELGERLTEAAHAVGGCDLYVGDDGKLHLQVG</sequence>
<dbReference type="AlphaFoldDB" id="A0A6J5CI16"/>
<organism evidence="1 2">
    <name type="scientific">Paraburkholderia phenoliruptrix</name>
    <dbReference type="NCBI Taxonomy" id="252970"/>
    <lineage>
        <taxon>Bacteria</taxon>
        <taxon>Pseudomonadati</taxon>
        <taxon>Pseudomonadota</taxon>
        <taxon>Betaproteobacteria</taxon>
        <taxon>Burkholderiales</taxon>
        <taxon>Burkholderiaceae</taxon>
        <taxon>Paraburkholderia</taxon>
    </lineage>
</organism>
<evidence type="ECO:0000313" key="2">
    <source>
        <dbReference type="Proteomes" id="UP000494249"/>
    </source>
</evidence>